<evidence type="ECO:0000313" key="2">
    <source>
        <dbReference type="Proteomes" id="UP000477722"/>
    </source>
</evidence>
<accession>A0A6G4WSA6</accession>
<keyword evidence="2" id="KW-1185">Reference proteome</keyword>
<comment type="caution">
    <text evidence="1">The sequence shown here is derived from an EMBL/GenBank/DDBJ whole genome shotgun (WGS) entry which is preliminary data.</text>
</comment>
<dbReference type="Proteomes" id="UP000477722">
    <property type="component" value="Unassembled WGS sequence"/>
</dbReference>
<gene>
    <name evidence="1" type="ORF">G5C65_05830</name>
</gene>
<dbReference type="EMBL" id="JAAKZZ010000035">
    <property type="protein sequence ID" value="NGO67883.1"/>
    <property type="molecule type" value="Genomic_DNA"/>
</dbReference>
<dbReference type="AlphaFoldDB" id="A0A6G4WSA6"/>
<organism evidence="1 2">
    <name type="scientific">Streptomyces boncukensis</name>
    <dbReference type="NCBI Taxonomy" id="2711219"/>
    <lineage>
        <taxon>Bacteria</taxon>
        <taxon>Bacillati</taxon>
        <taxon>Actinomycetota</taxon>
        <taxon>Actinomycetes</taxon>
        <taxon>Kitasatosporales</taxon>
        <taxon>Streptomycetaceae</taxon>
        <taxon>Streptomyces</taxon>
    </lineage>
</organism>
<dbReference type="RefSeq" id="WP_165297541.1">
    <property type="nucleotide sequence ID" value="NZ_JAAKZZ010000035.1"/>
</dbReference>
<name>A0A6G4WSA6_9ACTN</name>
<proteinExistence type="predicted"/>
<reference evidence="1 2" key="1">
    <citation type="submission" date="2020-02" db="EMBL/GenBank/DDBJ databases">
        <title>Whole-genome analyses of novel actinobacteria.</title>
        <authorList>
            <person name="Sahin N."/>
            <person name="Tatar D."/>
        </authorList>
    </citation>
    <scope>NUCLEOTIDE SEQUENCE [LARGE SCALE GENOMIC DNA]</scope>
    <source>
        <strain evidence="1 2">SB3404</strain>
    </source>
</reference>
<evidence type="ECO:0000313" key="1">
    <source>
        <dbReference type="EMBL" id="NGO67883.1"/>
    </source>
</evidence>
<protein>
    <submittedName>
        <fullName evidence="1">Uncharacterized protein</fullName>
    </submittedName>
</protein>
<sequence>MATYLDQQVEARRFAKILADLDRRLSALERTTQASYTGIQGGALDIYDEDGELRGSIGVQPDGTVAVVPVNTPPPPTPTAPTVTAALAGLTVAWDGQWEDSYTTPSDFALIQIHLGDTDDFEPGSGTLAATLTNPAGDALTLALDSYTPVWVRLVAATTAALTGPPSPPAPGTPRRAVSQDLLEGVVGELQLADDAVSAAKVAADAIGTDAIAPDTVQAHHLVAGAVQTDALAADSVAAGKIAADAVTARELAALSVTADKLTANSVTAGKIQAGAITAHALAADAITGKTITGSTITGSTVSSVTEDGATVRLADGQFTLSDSSSAVLSRISPGGYHLLDGTGRLRTTVGPAVGPYTEPGIVSYGPPDDNDPCYSILSDGSLRFSPVEPPEGAQIYDQAGLLFGTTAGGGRYELILRSGSYPTYGGAQINLYSALGDGTGTEINLGADHTHVGGLLTAGSIATGRVGITPTPDKPTPLTITGLSVRGDHFHGFATLDTTVVGATVRGVAVTDVTSHGLTVWVNRSNAIRTYVNWMVIGS</sequence>